<dbReference type="HAMAP" id="MF_00420">
    <property type="entry name" value="PurL_2"/>
    <property type="match status" value="1"/>
</dbReference>
<evidence type="ECO:0000256" key="1">
    <source>
        <dbReference type="ARBA" id="ARBA00022490"/>
    </source>
</evidence>
<evidence type="ECO:0000259" key="9">
    <source>
        <dbReference type="Pfam" id="PF02769"/>
    </source>
</evidence>
<keyword evidence="5" id="KW-0658">Purine biosynthesis</keyword>
<dbReference type="InterPro" id="IPR016188">
    <property type="entry name" value="PurM-like_N"/>
</dbReference>
<dbReference type="Gene3D" id="3.90.650.10">
    <property type="entry name" value="PurM-like C-terminal domain"/>
    <property type="match status" value="2"/>
</dbReference>
<dbReference type="GO" id="GO:0004642">
    <property type="term" value="F:phosphoribosylformylglycinamidine synthase activity"/>
    <property type="evidence" value="ECO:0007669"/>
    <property type="project" value="InterPro"/>
</dbReference>
<dbReference type="Pfam" id="PF00586">
    <property type="entry name" value="AIRS"/>
    <property type="match status" value="2"/>
</dbReference>
<keyword evidence="7" id="KW-0460">Magnesium</keyword>
<dbReference type="InterPro" id="IPR036676">
    <property type="entry name" value="PurM-like_C_sf"/>
</dbReference>
<evidence type="ECO:0000256" key="6">
    <source>
        <dbReference type="ARBA" id="ARBA00022840"/>
    </source>
</evidence>
<dbReference type="EMBL" id="DQ257435">
    <property type="protein sequence ID" value="ABB82986.1"/>
    <property type="molecule type" value="Genomic_DNA"/>
</dbReference>
<dbReference type="InterPro" id="IPR010074">
    <property type="entry name" value="PRibForGlyAmidine_synth_PurL"/>
</dbReference>
<dbReference type="GO" id="GO:0006189">
    <property type="term" value="P:'de novo' IMP biosynthetic process"/>
    <property type="evidence" value="ECO:0007669"/>
    <property type="project" value="InterPro"/>
</dbReference>
<dbReference type="SUPFAM" id="SSF56042">
    <property type="entry name" value="PurM C-terminal domain-like"/>
    <property type="match status" value="2"/>
</dbReference>
<dbReference type="SUPFAM" id="SSF55326">
    <property type="entry name" value="PurM N-terminal domain-like"/>
    <property type="match status" value="2"/>
</dbReference>
<evidence type="ECO:0000256" key="3">
    <source>
        <dbReference type="ARBA" id="ARBA00022723"/>
    </source>
</evidence>
<dbReference type="InterPro" id="IPR041609">
    <property type="entry name" value="PurL_linker"/>
</dbReference>
<evidence type="ECO:0000256" key="4">
    <source>
        <dbReference type="ARBA" id="ARBA00022741"/>
    </source>
</evidence>
<keyword evidence="6" id="KW-0067">ATP-binding</keyword>
<proteinExistence type="inferred from homology"/>
<dbReference type="Pfam" id="PF02769">
    <property type="entry name" value="AIRS_C"/>
    <property type="match status" value="2"/>
</dbReference>
<dbReference type="AlphaFoldDB" id="Q2Q0E4"/>
<protein>
    <submittedName>
        <fullName evidence="11">Phosphoribosylformylglycinamidine synthase II</fullName>
    </submittedName>
</protein>
<feature type="domain" description="PurM-like N-terminal" evidence="8">
    <location>
        <begin position="687"/>
        <end position="793"/>
    </location>
</feature>
<dbReference type="CDD" id="cd02203">
    <property type="entry name" value="PurL_repeat1"/>
    <property type="match status" value="1"/>
</dbReference>
<evidence type="ECO:0000256" key="5">
    <source>
        <dbReference type="ARBA" id="ARBA00022755"/>
    </source>
</evidence>
<keyword evidence="1" id="KW-0963">Cytoplasm</keyword>
<evidence type="ECO:0000313" key="11">
    <source>
        <dbReference type="EMBL" id="ABB82986.1"/>
    </source>
</evidence>
<dbReference type="Gene3D" id="3.30.1330.10">
    <property type="entry name" value="PurM-like, N-terminal domain"/>
    <property type="match status" value="2"/>
</dbReference>
<accession>Q2Q0E4</accession>
<dbReference type="InterPro" id="IPR036921">
    <property type="entry name" value="PurM-like_N_sf"/>
</dbReference>
<sequence length="1008" mass="110166">MTVQDVRVEVTPLQTDGMRDVLGDVVQRQLFADHGIDVGKVRSIRGYLIRSKYTASEIEPRVQDIFSDPIIEFGATNTSILEDKNFFPDSPSLTVTVGFKPGVTDNPGAAANDGFKVLFPEGESSISTYVSYAFLQLPSDVDHVWLASTLFNGLIQISIRTTKEELDSGLATYLSYPERPTIERQAPAIINLELSDEELIQLSNDGLLALNLNEMQTIRNHYRNENTRDIRTSVGISPDAPTDVELECLAQTWSEHCKHKIFASKIHHIDTETNEDTVIDSIFKTHIMKPTHDMAKEVDWLLSVFHDNSGVIAWNDDWSICMKAETHNSPSALDPYGGAMTGIVGVNRDILGTGLGARPIANTDVFCFGPPDWEGDLPSTLFHPSRVLRGVHAGVRVGGNESGIPTINGSIVFDERYIGKPLVYCGTVGLMPRRLADGRESHEKNPTPGDLVYMVGGRVGSDGIHGATFSSLELTDESPSSAVQIGDPITQKKMMDMLLEARDSCLITCTTDNGAGGLSSSIGEMAEYTNGCEIDLGKVPLKQEGLSSWEILVSESQERMTVAVAPKDKSAFEALAELHEVEATQVATFTNTGYFHVKHGDETVAYLPIEFLHDGVPQLELESEWVPPQHVTFVPPSDLDHNVLLNEMLARPNIASKETWVRQYDHEVIAQTVVKPFVGVERDGPGDAGLIAPIHGNPQGLVVSCGIAPRYSDIDAGAMVAASIDEAVRNAVCVGVDIDKMAGLDNFCWPDPIESEKTPDGKFKLAQLVRANRELERVCRAYRLPCVSGKDSMKNDYGVWPNKISIPPTMLFSLFGNQPDVRKTATSNFKRHGERIYLVGTTYEELGASEVAFHLRERGDATGIGGQVPRLEDPVRQLEVYRKLSSSIQNGLIRTAHDCSEGGLAVALAEMCIGGRCGAIIDIDGIGSCDVFSRLWSESLGRIIVSVEAEHELAFVEMMEGADIHLIGMVTESPNLIVEDGYDTVLNSDVDDLTHSWKGSLDMTGAVE</sequence>
<dbReference type="Pfam" id="PF18072">
    <property type="entry name" value="FGAR-AT_linker"/>
    <property type="match status" value="1"/>
</dbReference>
<dbReference type="GO" id="GO:0005524">
    <property type="term" value="F:ATP binding"/>
    <property type="evidence" value="ECO:0007669"/>
    <property type="project" value="UniProtKB-KW"/>
</dbReference>
<evidence type="ECO:0000259" key="10">
    <source>
        <dbReference type="Pfam" id="PF18072"/>
    </source>
</evidence>
<dbReference type="CDD" id="cd02204">
    <property type="entry name" value="PurL_repeat2"/>
    <property type="match status" value="1"/>
</dbReference>
<dbReference type="PANTHER" id="PTHR43555:SF1">
    <property type="entry name" value="PHOSPHORIBOSYLFORMYLGLYCINAMIDINE SYNTHASE SUBUNIT PURL"/>
    <property type="match status" value="1"/>
</dbReference>
<name>Q2Q0E4_9ZZZZ</name>
<evidence type="ECO:0000256" key="2">
    <source>
        <dbReference type="ARBA" id="ARBA00022598"/>
    </source>
</evidence>
<keyword evidence="3" id="KW-0479">Metal-binding</keyword>
<dbReference type="InterPro" id="IPR010918">
    <property type="entry name" value="PurM-like_C_dom"/>
</dbReference>
<reference evidence="11" key="1">
    <citation type="journal article" date="2006" name="Nature">
        <title>Proteorhodopsin lateral gene transfer between marine planktonic Bacteria and Archaea.</title>
        <authorList>
            <person name="Frigaard N.U."/>
            <person name="Martinez A."/>
            <person name="Mincer T.J."/>
            <person name="DeLong E.F."/>
        </authorList>
    </citation>
    <scope>NUCLEOTIDE SEQUENCE</scope>
</reference>
<feature type="domain" description="PurM-like C-terminal" evidence="9">
    <location>
        <begin position="832"/>
        <end position="979"/>
    </location>
</feature>
<keyword evidence="2" id="KW-0436">Ligase</keyword>
<dbReference type="GO" id="GO:0046872">
    <property type="term" value="F:metal ion binding"/>
    <property type="evidence" value="ECO:0007669"/>
    <property type="project" value="UniProtKB-KW"/>
</dbReference>
<organism evidence="11">
    <name type="scientific">uncultured organism HF10_3D09</name>
    <dbReference type="NCBI Taxonomy" id="357603"/>
    <lineage>
        <taxon>unclassified sequences</taxon>
        <taxon>environmental samples</taxon>
    </lineage>
</organism>
<keyword evidence="4" id="KW-0547">Nucleotide-binding</keyword>
<feature type="domain" description="PurM-like N-terminal" evidence="8">
    <location>
        <begin position="307"/>
        <end position="431"/>
    </location>
</feature>
<feature type="domain" description="PurM-like C-terminal" evidence="9">
    <location>
        <begin position="448"/>
        <end position="597"/>
    </location>
</feature>
<feature type="domain" description="Phosphoribosylformylglycinamidine synthase linker" evidence="10">
    <location>
        <begin position="202"/>
        <end position="260"/>
    </location>
</feature>
<dbReference type="PANTHER" id="PTHR43555">
    <property type="entry name" value="PHOSPHORIBOSYLFORMYLGLYCINAMIDINE SYNTHASE SUBUNIT PURL"/>
    <property type="match status" value="1"/>
</dbReference>
<evidence type="ECO:0000259" key="8">
    <source>
        <dbReference type="Pfam" id="PF00586"/>
    </source>
</evidence>
<evidence type="ECO:0000256" key="7">
    <source>
        <dbReference type="ARBA" id="ARBA00022842"/>
    </source>
</evidence>